<feature type="region of interest" description="Disordered" evidence="7">
    <location>
        <begin position="289"/>
        <end position="310"/>
    </location>
</feature>
<dbReference type="FunFam" id="2.60.200.40:FF:000002">
    <property type="entry name" value="Diacylglycerol kinase"/>
    <property type="match status" value="1"/>
</dbReference>
<dbReference type="EMBL" id="NIVC01004242">
    <property type="protein sequence ID" value="PAA48085.1"/>
    <property type="molecule type" value="Genomic_DNA"/>
</dbReference>
<dbReference type="Gene3D" id="3.40.50.10330">
    <property type="entry name" value="Probable inorganic polyphosphate/atp-NAD kinase, domain 1"/>
    <property type="match status" value="1"/>
</dbReference>
<comment type="similarity">
    <text evidence="1 6">Belongs to the eukaryotic diacylglycerol kinase family.</text>
</comment>
<dbReference type="AlphaFoldDB" id="A0A267DFV3"/>
<organism evidence="9 10">
    <name type="scientific">Macrostomum lignano</name>
    <dbReference type="NCBI Taxonomy" id="282301"/>
    <lineage>
        <taxon>Eukaryota</taxon>
        <taxon>Metazoa</taxon>
        <taxon>Spiralia</taxon>
        <taxon>Lophotrochozoa</taxon>
        <taxon>Platyhelminthes</taxon>
        <taxon>Rhabditophora</taxon>
        <taxon>Macrostomorpha</taxon>
        <taxon>Macrostomida</taxon>
        <taxon>Macrostomidae</taxon>
        <taxon>Macrostomum</taxon>
    </lineage>
</organism>
<feature type="compositionally biased region" description="Basic residues" evidence="7">
    <location>
        <begin position="388"/>
        <end position="397"/>
    </location>
</feature>
<protein>
    <recommendedName>
        <fullName evidence="6">Diacylglycerol kinase</fullName>
        <shortName evidence="6">DAG kinase</shortName>
        <ecNumber evidence="6">2.7.1.107</ecNumber>
    </recommendedName>
</protein>
<dbReference type="GO" id="GO:0005524">
    <property type="term" value="F:ATP binding"/>
    <property type="evidence" value="ECO:0007669"/>
    <property type="project" value="UniProtKB-KW"/>
</dbReference>
<evidence type="ECO:0000256" key="7">
    <source>
        <dbReference type="SAM" id="MobiDB-lite"/>
    </source>
</evidence>
<keyword evidence="5 6" id="KW-0067">ATP-binding</keyword>
<feature type="region of interest" description="Disordered" evidence="7">
    <location>
        <begin position="212"/>
        <end position="248"/>
    </location>
</feature>
<proteinExistence type="inferred from homology"/>
<sequence>EDQRDELPPISSSIKGSTKSSRTPEFCFSSRKGRICEIRSHFPLYPRSMPVGKGKPKPAGSPGGESVENASMPADSPPPARDSRITSRLTMGPIPIVVEHIADSDGEEEVMADFSLDNPYCRSKHRSNSYDVTGCCQDELQPPSSPDDNERDSGGNVGGSGGGGASGGGSGSGRFFRKLAIPSLHRKRGRSLEIPRICVHCAYLEELEGRGAEAAGTDSDSNDSENGDQQPSAGAAGSSGGGNLLQLPSQAGVHPAAAAASCSANSNLLQVPTEPFLGPAKNRSSSMDAAWCRRKASTQSANGLELEPQPIRLTVPAPKPRATSFDVSFWSRVRHRRDSAWATSPPQDPGINKATALVQFMRAFALASAASESATSALRCRRQDQQQQRRRRQRRSRQSLTGELSAGDGVWDADRRDWKSSMDWSPGASQGEHVWLDRGSGGDPCYVGDSECCKIGSKKKCAICKIVVHTGCAPVLEKMLFRCKLTFRDSASVEPVNFGAATQDEVLARHHWVHRRRPTGKCKSCGKTFQQKFAFNANKDVVAIACSWCKAAYHNKIGCFTQPLLSECCSLGPLASITVPPAWIVKLAVDDESLDCFRLQTTPGQPTTPIVVLINPKSGGNQGPRLMRKFQWLLNPRQVFDLTACGGPRLALELYRGAPNLRLLVCGGDGTVGWVLSTIDNLGIEPGPPVAILPLGTGNDLARTLGWGSGYADESLTKVLCCVEEGRIAQLDRWNISFAAHPSSAASQASEDEEQSPPYDQPPLNVFNNYFSLGADAAVALEFHESREANPERFNSRLRNMMFYAGEGSRSVITRQWRDLSQFVGLECDGTDYTDRIRELRATSILFLNIAKYSAGATPWGSPACSQGFEPQRHDDGSVEVIGFSSSHLATVQMGGHGHRLCQCKTARVSTMKPIPIQIDGEPWRLQPSVIDISWRNQTRVVMKPKRRGSVPVIADPLQPLLSQPPGGRLRIQVSTVSIDDFERLQFDKPSLMLASYPLGIVLVEADASLSQVRQHVDRLRQEFSDTCQRRSFKLDNDWLFLDSTNTNRFFRIDKQLESLRQISELSTEDLYLVSGDSVSTAEN</sequence>
<dbReference type="CDD" id="cd20855">
    <property type="entry name" value="C1_DGK_typeIV_rpt2"/>
    <property type="match status" value="1"/>
</dbReference>
<dbReference type="Pfam" id="PF00781">
    <property type="entry name" value="DAGK_cat"/>
    <property type="match status" value="1"/>
</dbReference>
<evidence type="ECO:0000256" key="1">
    <source>
        <dbReference type="ARBA" id="ARBA00009280"/>
    </source>
</evidence>
<dbReference type="Gene3D" id="2.60.200.40">
    <property type="match status" value="1"/>
</dbReference>
<dbReference type="PANTHER" id="PTHR11255:SF80">
    <property type="entry name" value="EYE-SPECIFIC DIACYLGLYCEROL KINASE"/>
    <property type="match status" value="1"/>
</dbReference>
<accession>A0A267DFV3</accession>
<dbReference type="GO" id="GO:0004143">
    <property type="term" value="F:ATP-dependent diacylglycerol kinase activity"/>
    <property type="evidence" value="ECO:0007669"/>
    <property type="project" value="UniProtKB-EC"/>
</dbReference>
<feature type="non-terminal residue" evidence="9">
    <location>
        <position position="1"/>
    </location>
</feature>
<feature type="compositionally biased region" description="Gly residues" evidence="7">
    <location>
        <begin position="155"/>
        <end position="172"/>
    </location>
</feature>
<evidence type="ECO:0000313" key="10">
    <source>
        <dbReference type="Proteomes" id="UP000215902"/>
    </source>
</evidence>
<feature type="region of interest" description="Disordered" evidence="7">
    <location>
        <begin position="44"/>
        <end position="86"/>
    </location>
</feature>
<dbReference type="STRING" id="282301.A0A267DFV3"/>
<dbReference type="InterPro" id="IPR000756">
    <property type="entry name" value="Diacylglycerol_kin_accessory"/>
</dbReference>
<name>A0A267DFV3_9PLAT</name>
<reference evidence="9 10" key="1">
    <citation type="submission" date="2017-06" db="EMBL/GenBank/DDBJ databases">
        <title>A platform for efficient transgenesis in Macrostomum lignano, a flatworm model organism for stem cell research.</title>
        <authorList>
            <person name="Berezikov E."/>
        </authorList>
    </citation>
    <scope>NUCLEOTIDE SEQUENCE [LARGE SCALE GENOMIC DNA]</scope>
    <source>
        <strain evidence="9">DV1</strain>
        <tissue evidence="9">Whole organism</tissue>
    </source>
</reference>
<feature type="region of interest" description="Disordered" evidence="7">
    <location>
        <begin position="376"/>
        <end position="408"/>
    </location>
</feature>
<dbReference type="InterPro" id="IPR016064">
    <property type="entry name" value="NAD/diacylglycerol_kinase_sf"/>
</dbReference>
<dbReference type="InterPro" id="IPR037607">
    <property type="entry name" value="DGK"/>
</dbReference>
<dbReference type="GO" id="GO:0005886">
    <property type="term" value="C:plasma membrane"/>
    <property type="evidence" value="ECO:0007669"/>
    <property type="project" value="TreeGrafter"/>
</dbReference>
<comment type="catalytic activity">
    <reaction evidence="6">
        <text>a 1,2-diacyl-sn-glycerol + ATP = a 1,2-diacyl-sn-glycero-3-phosphate + ADP + H(+)</text>
        <dbReference type="Rhea" id="RHEA:10272"/>
        <dbReference type="ChEBI" id="CHEBI:15378"/>
        <dbReference type="ChEBI" id="CHEBI:17815"/>
        <dbReference type="ChEBI" id="CHEBI:30616"/>
        <dbReference type="ChEBI" id="CHEBI:58608"/>
        <dbReference type="ChEBI" id="CHEBI:456216"/>
        <dbReference type="EC" id="2.7.1.107"/>
    </reaction>
</comment>
<dbReference type="InterPro" id="IPR056383">
    <property type="entry name" value="DGKI-like_dom"/>
</dbReference>
<dbReference type="InterPro" id="IPR001206">
    <property type="entry name" value="Diacylglycerol_kinase_cat_dom"/>
</dbReference>
<feature type="region of interest" description="Disordered" evidence="7">
    <location>
        <begin position="133"/>
        <end position="172"/>
    </location>
</feature>
<dbReference type="Pfam" id="PF23578">
    <property type="entry name" value="DGKI"/>
    <property type="match status" value="1"/>
</dbReference>
<dbReference type="SUPFAM" id="SSF111331">
    <property type="entry name" value="NAD kinase/diacylglycerol kinase-like"/>
    <property type="match status" value="1"/>
</dbReference>
<keyword evidence="3 6" id="KW-0547">Nucleotide-binding</keyword>
<dbReference type="PROSITE" id="PS50146">
    <property type="entry name" value="DAGK"/>
    <property type="match status" value="1"/>
</dbReference>
<evidence type="ECO:0000313" key="9">
    <source>
        <dbReference type="EMBL" id="PAA48085.1"/>
    </source>
</evidence>
<comment type="caution">
    <text evidence="9">The sequence shown here is derived from an EMBL/GenBank/DDBJ whole genome shotgun (WGS) entry which is preliminary data.</text>
</comment>
<gene>
    <name evidence="9" type="ORF">BOX15_Mlig018434g2</name>
</gene>
<feature type="domain" description="DAGKc" evidence="8">
    <location>
        <begin position="605"/>
        <end position="740"/>
    </location>
</feature>
<keyword evidence="2 6" id="KW-0808">Transferase</keyword>
<dbReference type="Proteomes" id="UP000215902">
    <property type="component" value="Unassembled WGS sequence"/>
</dbReference>
<dbReference type="InterPro" id="IPR017438">
    <property type="entry name" value="ATP-NAD_kinase_N"/>
</dbReference>
<feature type="compositionally biased region" description="Low complexity" evidence="7">
    <location>
        <begin position="10"/>
        <end position="21"/>
    </location>
</feature>
<dbReference type="GO" id="GO:0007200">
    <property type="term" value="P:phospholipase C-activating G protein-coupled receptor signaling pathway"/>
    <property type="evidence" value="ECO:0007669"/>
    <property type="project" value="InterPro"/>
</dbReference>
<keyword evidence="4 6" id="KW-0418">Kinase</keyword>
<evidence type="ECO:0000256" key="2">
    <source>
        <dbReference type="ARBA" id="ARBA00022679"/>
    </source>
</evidence>
<dbReference type="SMART" id="SM00045">
    <property type="entry name" value="DAGKa"/>
    <property type="match status" value="1"/>
</dbReference>
<evidence type="ECO:0000256" key="4">
    <source>
        <dbReference type="ARBA" id="ARBA00022777"/>
    </source>
</evidence>
<dbReference type="CDD" id="cd20802">
    <property type="entry name" value="C1_DGK_typeIV_rpt1"/>
    <property type="match status" value="1"/>
</dbReference>
<dbReference type="Pfam" id="PF00609">
    <property type="entry name" value="DAGK_acc"/>
    <property type="match status" value="1"/>
</dbReference>
<evidence type="ECO:0000256" key="6">
    <source>
        <dbReference type="RuleBase" id="RU361128"/>
    </source>
</evidence>
<dbReference type="OrthoDB" id="242257at2759"/>
<evidence type="ECO:0000256" key="3">
    <source>
        <dbReference type="ARBA" id="ARBA00022741"/>
    </source>
</evidence>
<evidence type="ECO:0000259" key="8">
    <source>
        <dbReference type="PROSITE" id="PS50146"/>
    </source>
</evidence>
<dbReference type="PANTHER" id="PTHR11255">
    <property type="entry name" value="DIACYLGLYCEROL KINASE"/>
    <property type="match status" value="1"/>
</dbReference>
<dbReference type="SMART" id="SM00046">
    <property type="entry name" value="DAGKc"/>
    <property type="match status" value="1"/>
</dbReference>
<dbReference type="EC" id="2.7.1.107" evidence="6"/>
<evidence type="ECO:0000256" key="5">
    <source>
        <dbReference type="ARBA" id="ARBA00022840"/>
    </source>
</evidence>
<keyword evidence="10" id="KW-1185">Reference proteome</keyword>
<feature type="region of interest" description="Disordered" evidence="7">
    <location>
        <begin position="1"/>
        <end position="26"/>
    </location>
</feature>